<dbReference type="Gene3D" id="2.160.10.10">
    <property type="entry name" value="Hexapeptide repeat proteins"/>
    <property type="match status" value="1"/>
</dbReference>
<dbReference type="InterPro" id="IPR001451">
    <property type="entry name" value="Hexapep"/>
</dbReference>
<dbReference type="CDD" id="cd03349">
    <property type="entry name" value="LbH_XAT"/>
    <property type="match status" value="1"/>
</dbReference>
<evidence type="ECO:0000256" key="4">
    <source>
        <dbReference type="ARBA" id="ARBA00023315"/>
    </source>
</evidence>
<evidence type="ECO:0000256" key="1">
    <source>
        <dbReference type="ARBA" id="ARBA00007274"/>
    </source>
</evidence>
<dbReference type="EMBL" id="JACJJC010000020">
    <property type="protein sequence ID" value="MBM6704802.1"/>
    <property type="molecule type" value="Genomic_DNA"/>
</dbReference>
<comment type="caution">
    <text evidence="5">The sequence shown here is derived from an EMBL/GenBank/DDBJ whole genome shotgun (WGS) entry which is preliminary data.</text>
</comment>
<dbReference type="Proteomes" id="UP000715095">
    <property type="component" value="Unassembled WGS sequence"/>
</dbReference>
<dbReference type="PANTHER" id="PTHR43300:SF11">
    <property type="entry name" value="ACETYLTRANSFERASE RV3034C-RELATED"/>
    <property type="match status" value="1"/>
</dbReference>
<dbReference type="InterPro" id="IPR018357">
    <property type="entry name" value="Hexapep_transf_CS"/>
</dbReference>
<evidence type="ECO:0000256" key="2">
    <source>
        <dbReference type="ARBA" id="ARBA00022679"/>
    </source>
</evidence>
<evidence type="ECO:0000256" key="3">
    <source>
        <dbReference type="ARBA" id="ARBA00022737"/>
    </source>
</evidence>
<keyword evidence="3" id="KW-0677">Repeat</keyword>
<sequence length="222" mass="25011">MTSAKIDYPDPNRVIANEYGTTCFLKNVIKAPNIEVGDFTYYDDDEDPTQFEARNVLFNYPQFGDRLVIGRYCMIAKGVQFMMGAANHRMSSISTYPFNVMGGVWRERSTPHIDELPHHGDIVIGNDVWIGREAKILPGVKIGDGAIIGAYSVVAKNVPAYSVAVGNPATVKRKRFDDELIELLEELAWWNWDVEAVTEFLPFLTSPDVEAVRSEIKRRLGH</sequence>
<comment type="similarity">
    <text evidence="1">Belongs to the transferase hexapeptide repeat family.</text>
</comment>
<name>A0ABS2DUH0_9BURK</name>
<organism evidence="5 6">
    <name type="scientific">Sutterella massiliensis</name>
    <dbReference type="NCBI Taxonomy" id="1816689"/>
    <lineage>
        <taxon>Bacteria</taxon>
        <taxon>Pseudomonadati</taxon>
        <taxon>Pseudomonadota</taxon>
        <taxon>Betaproteobacteria</taxon>
        <taxon>Burkholderiales</taxon>
        <taxon>Sutterellaceae</taxon>
        <taxon>Sutterella</taxon>
    </lineage>
</organism>
<dbReference type="PROSITE" id="PS00101">
    <property type="entry name" value="HEXAPEP_TRANSFERASES"/>
    <property type="match status" value="1"/>
</dbReference>
<gene>
    <name evidence="5" type="ORF">H6A60_09940</name>
</gene>
<evidence type="ECO:0000313" key="6">
    <source>
        <dbReference type="Proteomes" id="UP000715095"/>
    </source>
</evidence>
<dbReference type="Pfam" id="PF00132">
    <property type="entry name" value="Hexapep"/>
    <property type="match status" value="1"/>
</dbReference>
<dbReference type="RefSeq" id="WP_205104136.1">
    <property type="nucleotide sequence ID" value="NZ_JACJJC010000020.1"/>
</dbReference>
<protein>
    <submittedName>
        <fullName evidence="5">CatB-related O-acetyltransferase</fullName>
    </submittedName>
</protein>
<evidence type="ECO:0000313" key="5">
    <source>
        <dbReference type="EMBL" id="MBM6704802.1"/>
    </source>
</evidence>
<proteinExistence type="inferred from homology"/>
<dbReference type="PANTHER" id="PTHR43300">
    <property type="entry name" value="ACETYLTRANSFERASE"/>
    <property type="match status" value="1"/>
</dbReference>
<keyword evidence="6" id="KW-1185">Reference proteome</keyword>
<keyword evidence="4" id="KW-0012">Acyltransferase</keyword>
<reference evidence="5 6" key="1">
    <citation type="journal article" date="2021" name="Sci. Rep.">
        <title>The distribution of antibiotic resistance genes in chicken gut microbiota commensals.</title>
        <authorList>
            <person name="Juricova H."/>
            <person name="Matiasovicova J."/>
            <person name="Kubasova T."/>
            <person name="Cejkova D."/>
            <person name="Rychlik I."/>
        </authorList>
    </citation>
    <scope>NUCLEOTIDE SEQUENCE [LARGE SCALE GENOMIC DNA]</scope>
    <source>
        <strain evidence="5 6">An829</strain>
    </source>
</reference>
<dbReference type="InterPro" id="IPR050179">
    <property type="entry name" value="Trans_hexapeptide_repeat"/>
</dbReference>
<keyword evidence="2" id="KW-0808">Transferase</keyword>
<dbReference type="InterPro" id="IPR011004">
    <property type="entry name" value="Trimer_LpxA-like_sf"/>
</dbReference>
<dbReference type="SUPFAM" id="SSF51161">
    <property type="entry name" value="Trimeric LpxA-like enzymes"/>
    <property type="match status" value="1"/>
</dbReference>
<accession>A0ABS2DUH0</accession>